<protein>
    <submittedName>
        <fullName evidence="1">Uncharacterized protein</fullName>
    </submittedName>
</protein>
<name>A0A0C5J8N7_9PROT</name>
<sequence>MFHHLAGQVVERTIRDMARLFNRVTNVMRPYLEAVASLRAWSRRFMPAIEPGQGAQLWQQPAA</sequence>
<accession>A0A0C5J8N7</accession>
<dbReference type="STRING" id="1565605.PG1C_05615"/>
<dbReference type="KEGG" id="rbu:PG1C_05615"/>
<dbReference type="AlphaFoldDB" id="A0A0C5J8N7"/>
<evidence type="ECO:0000313" key="2">
    <source>
        <dbReference type="Proteomes" id="UP000061603"/>
    </source>
</evidence>
<proteinExistence type="predicted"/>
<reference evidence="1 2" key="1">
    <citation type="journal article" date="2015" name="Genome Announc.">
        <title>Complete Genome Sequence of a Novel Bacterium within the Family Rhodocyclaceae That Degrades Polycyclic Aromatic Hydrocarbons.</title>
        <authorList>
            <person name="Singleton D.R."/>
            <person name="Dickey A.N."/>
            <person name="Scholl E.H."/>
            <person name="Wright F.A."/>
            <person name="Aitken M.D."/>
        </authorList>
    </citation>
    <scope>NUCLEOTIDE SEQUENCE [LARGE SCALE GENOMIC DNA]</scope>
    <source>
        <strain evidence="2">PG1-Ca6</strain>
    </source>
</reference>
<dbReference type="EMBL" id="CP010554">
    <property type="protein sequence ID" value="AJP48083.1"/>
    <property type="molecule type" value="Genomic_DNA"/>
</dbReference>
<organism evidence="1 2">
    <name type="scientific">Rugosibacter aromaticivorans</name>
    <dbReference type="NCBI Taxonomy" id="1565605"/>
    <lineage>
        <taxon>Bacteria</taxon>
        <taxon>Pseudomonadati</taxon>
        <taxon>Pseudomonadota</taxon>
        <taxon>Betaproteobacteria</taxon>
        <taxon>Nitrosomonadales</taxon>
        <taxon>Sterolibacteriaceae</taxon>
        <taxon>Rugosibacter</taxon>
    </lineage>
</organism>
<keyword evidence="2" id="KW-1185">Reference proteome</keyword>
<dbReference type="HOGENOM" id="CLU_2882926_0_0_4"/>
<evidence type="ECO:0000313" key="1">
    <source>
        <dbReference type="EMBL" id="AJP48083.1"/>
    </source>
</evidence>
<gene>
    <name evidence="1" type="ORF">PG1C_05615</name>
</gene>
<dbReference type="Proteomes" id="UP000061603">
    <property type="component" value="Chromosome"/>
</dbReference>